<comment type="caution">
    <text evidence="2">The sequence shown here is derived from an EMBL/GenBank/DDBJ whole genome shotgun (WGS) entry which is preliminary data.</text>
</comment>
<feature type="compositionally biased region" description="Polar residues" evidence="1">
    <location>
        <begin position="75"/>
        <end position="91"/>
    </location>
</feature>
<organism evidence="2 3">
    <name type="scientific">Thalassiosira oceanica</name>
    <name type="common">Marine diatom</name>
    <dbReference type="NCBI Taxonomy" id="159749"/>
    <lineage>
        <taxon>Eukaryota</taxon>
        <taxon>Sar</taxon>
        <taxon>Stramenopiles</taxon>
        <taxon>Ochrophyta</taxon>
        <taxon>Bacillariophyta</taxon>
        <taxon>Coscinodiscophyceae</taxon>
        <taxon>Thalassiosirophycidae</taxon>
        <taxon>Thalassiosirales</taxon>
        <taxon>Thalassiosiraceae</taxon>
        <taxon>Thalassiosira</taxon>
    </lineage>
</organism>
<protein>
    <submittedName>
        <fullName evidence="2">Uncharacterized protein</fullName>
    </submittedName>
</protein>
<accession>K0RZ21</accession>
<dbReference type="Proteomes" id="UP000266841">
    <property type="component" value="Unassembled WGS sequence"/>
</dbReference>
<keyword evidence="3" id="KW-1185">Reference proteome</keyword>
<feature type="region of interest" description="Disordered" evidence="1">
    <location>
        <begin position="45"/>
        <end position="106"/>
    </location>
</feature>
<dbReference type="AlphaFoldDB" id="K0RZ21"/>
<reference evidence="2 3" key="1">
    <citation type="journal article" date="2012" name="Genome Biol.">
        <title>Genome and low-iron response of an oceanic diatom adapted to chronic iron limitation.</title>
        <authorList>
            <person name="Lommer M."/>
            <person name="Specht M."/>
            <person name="Roy A.S."/>
            <person name="Kraemer L."/>
            <person name="Andreson R."/>
            <person name="Gutowska M.A."/>
            <person name="Wolf J."/>
            <person name="Bergner S.V."/>
            <person name="Schilhabel M.B."/>
            <person name="Klostermeier U.C."/>
            <person name="Beiko R.G."/>
            <person name="Rosenstiel P."/>
            <person name="Hippler M."/>
            <person name="Laroche J."/>
        </authorList>
    </citation>
    <scope>NUCLEOTIDE SEQUENCE [LARGE SCALE GENOMIC DNA]</scope>
    <source>
        <strain evidence="2 3">CCMP1005</strain>
    </source>
</reference>
<sequence length="144" mass="15112">MPFNVSTAIALGDIDGKSQLAQLFKVKQPGFLNAALPFAVPGKSSLCGSGKPSMSTATNQAVLSPSYPHPLPPSRTVSGWDSNPPSKNGCPSPQPGLATNKASRPHPLLPSCPRDYDKAVPIHCHHAVHVHCHQAVVAPKTKSQ</sequence>
<feature type="compositionally biased region" description="Polar residues" evidence="1">
    <location>
        <begin position="52"/>
        <end position="62"/>
    </location>
</feature>
<evidence type="ECO:0000256" key="1">
    <source>
        <dbReference type="SAM" id="MobiDB-lite"/>
    </source>
</evidence>
<name>K0RZ21_THAOC</name>
<gene>
    <name evidence="2" type="ORF">THAOC_26369</name>
</gene>
<proteinExistence type="predicted"/>
<dbReference type="EMBL" id="AGNL01036417">
    <property type="protein sequence ID" value="EJK54076.1"/>
    <property type="molecule type" value="Genomic_DNA"/>
</dbReference>
<evidence type="ECO:0000313" key="3">
    <source>
        <dbReference type="Proteomes" id="UP000266841"/>
    </source>
</evidence>
<evidence type="ECO:0000313" key="2">
    <source>
        <dbReference type="EMBL" id="EJK54076.1"/>
    </source>
</evidence>